<keyword evidence="3 6" id="KW-0863">Zinc-finger</keyword>
<dbReference type="InterPro" id="IPR001841">
    <property type="entry name" value="Znf_RING"/>
</dbReference>
<dbReference type="SMART" id="SM00184">
    <property type="entry name" value="RING"/>
    <property type="match status" value="1"/>
</dbReference>
<feature type="domain" description="CCHC-type" evidence="9">
    <location>
        <begin position="423"/>
        <end position="437"/>
    </location>
</feature>
<dbReference type="InterPro" id="IPR001878">
    <property type="entry name" value="Znf_CCHC"/>
</dbReference>
<reference evidence="12" key="2">
    <citation type="journal article" date="2023" name="Plants (Basel)">
        <title>Annotation of the Turnera subulata (Passifloraceae) Draft Genome Reveals the S-Locus Evolved after the Divergence of Turneroideae from Passifloroideae in a Stepwise Manner.</title>
        <authorList>
            <person name="Henning P.M."/>
            <person name="Roalson E.H."/>
            <person name="Mir W."/>
            <person name="McCubbin A.G."/>
            <person name="Shore J.S."/>
        </authorList>
    </citation>
    <scope>NUCLEOTIDE SEQUENCE</scope>
    <source>
        <strain evidence="12">F60SS</strain>
    </source>
</reference>
<evidence type="ECO:0000259" key="8">
    <source>
        <dbReference type="PROSITE" id="PS50089"/>
    </source>
</evidence>
<dbReference type="EMBL" id="JAKUCV010005522">
    <property type="protein sequence ID" value="KAJ4830838.1"/>
    <property type="molecule type" value="Genomic_DNA"/>
</dbReference>
<evidence type="ECO:0000256" key="7">
    <source>
        <dbReference type="SAM" id="MobiDB-lite"/>
    </source>
</evidence>
<reference evidence="12" key="1">
    <citation type="submission" date="2022-02" db="EMBL/GenBank/DDBJ databases">
        <authorList>
            <person name="Henning P.M."/>
            <person name="McCubbin A.G."/>
            <person name="Shore J.S."/>
        </authorList>
    </citation>
    <scope>NUCLEOTIDE SEQUENCE</scope>
    <source>
        <strain evidence="12">F60SS</strain>
        <tissue evidence="12">Leaves</tissue>
    </source>
</reference>
<dbReference type="PROSITE" id="PS50089">
    <property type="entry name" value="ZF_RING_2"/>
    <property type="match status" value="1"/>
</dbReference>
<evidence type="ECO:0000259" key="10">
    <source>
        <dbReference type="PROSITE" id="PS50841"/>
    </source>
</evidence>
<dbReference type="SMART" id="SM01180">
    <property type="entry name" value="DWNN"/>
    <property type="match status" value="1"/>
</dbReference>
<name>A0A9Q0FG29_9ROSI</name>
<dbReference type="PROSITE" id="PS51282">
    <property type="entry name" value="DWNN"/>
    <property type="match status" value="1"/>
</dbReference>
<feature type="compositionally biased region" description="Basic residues" evidence="7">
    <location>
        <begin position="606"/>
        <end position="618"/>
    </location>
</feature>
<dbReference type="PROSITE" id="PS50158">
    <property type="entry name" value="ZF_CCHC"/>
    <property type="match status" value="1"/>
</dbReference>
<dbReference type="SUPFAM" id="SSF57850">
    <property type="entry name" value="RING/U-box"/>
    <property type="match status" value="1"/>
</dbReference>
<keyword evidence="13" id="KW-1185">Reference proteome</keyword>
<feature type="compositionally biased region" description="Low complexity" evidence="7">
    <location>
        <begin position="693"/>
        <end position="703"/>
    </location>
</feature>
<evidence type="ECO:0008006" key="14">
    <source>
        <dbReference type="Google" id="ProtNLM"/>
    </source>
</evidence>
<feature type="region of interest" description="Disordered" evidence="7">
    <location>
        <begin position="606"/>
        <end position="760"/>
    </location>
</feature>
<evidence type="ECO:0000256" key="6">
    <source>
        <dbReference type="PROSITE-ProRule" id="PRU00047"/>
    </source>
</evidence>
<protein>
    <recommendedName>
        <fullName evidence="14">RING-type domain-containing protein</fullName>
    </recommendedName>
</protein>
<organism evidence="12 13">
    <name type="scientific">Turnera subulata</name>
    <dbReference type="NCBI Taxonomy" id="218843"/>
    <lineage>
        <taxon>Eukaryota</taxon>
        <taxon>Viridiplantae</taxon>
        <taxon>Streptophyta</taxon>
        <taxon>Embryophyta</taxon>
        <taxon>Tracheophyta</taxon>
        <taxon>Spermatophyta</taxon>
        <taxon>Magnoliopsida</taxon>
        <taxon>eudicotyledons</taxon>
        <taxon>Gunneridae</taxon>
        <taxon>Pentapetalae</taxon>
        <taxon>rosids</taxon>
        <taxon>fabids</taxon>
        <taxon>Malpighiales</taxon>
        <taxon>Passifloraceae</taxon>
        <taxon>Turnera</taxon>
    </lineage>
</organism>
<dbReference type="Gene3D" id="3.10.20.90">
    <property type="entry name" value="Phosphatidylinositol 3-kinase Catalytic Subunit, Chain A, domain 1"/>
    <property type="match status" value="1"/>
</dbReference>
<feature type="compositionally biased region" description="Basic residues" evidence="7">
    <location>
        <begin position="678"/>
        <end position="691"/>
    </location>
</feature>
<dbReference type="Pfam" id="PF08783">
    <property type="entry name" value="DWNN"/>
    <property type="match status" value="1"/>
</dbReference>
<dbReference type="InterPro" id="IPR001158">
    <property type="entry name" value="DIX"/>
</dbReference>
<dbReference type="InterPro" id="IPR017907">
    <property type="entry name" value="Znf_RING_CS"/>
</dbReference>
<dbReference type="OrthoDB" id="106784at2759"/>
<dbReference type="PANTHER" id="PTHR15439">
    <property type="entry name" value="RETINOBLASTOMA-BINDING PROTEIN 6"/>
    <property type="match status" value="1"/>
</dbReference>
<dbReference type="GO" id="GO:0005634">
    <property type="term" value="C:nucleus"/>
    <property type="evidence" value="ECO:0007669"/>
    <property type="project" value="UniProtKB-SubCell"/>
</dbReference>
<evidence type="ECO:0000256" key="1">
    <source>
        <dbReference type="ARBA" id="ARBA00004123"/>
    </source>
</evidence>
<evidence type="ECO:0000313" key="13">
    <source>
        <dbReference type="Proteomes" id="UP001141552"/>
    </source>
</evidence>
<accession>A0A9Q0FG29</accession>
<dbReference type="InterPro" id="IPR033489">
    <property type="entry name" value="RBBP6"/>
</dbReference>
<proteinExistence type="predicted"/>
<gene>
    <name evidence="12" type="ORF">Tsubulata_028527</name>
</gene>
<dbReference type="InterPro" id="IPR014891">
    <property type="entry name" value="DWNN_domain"/>
</dbReference>
<evidence type="ECO:0000259" key="11">
    <source>
        <dbReference type="PROSITE" id="PS51282"/>
    </source>
</evidence>
<feature type="domain" description="RING-type" evidence="8">
    <location>
        <begin position="221"/>
        <end position="259"/>
    </location>
</feature>
<keyword evidence="4" id="KW-0862">Zinc</keyword>
<evidence type="ECO:0000256" key="3">
    <source>
        <dbReference type="ARBA" id="ARBA00022771"/>
    </source>
</evidence>
<sequence length="760" mass="85421">MAIRFKFRSSPHFDSVDIQGRPSISVSDLKSMILRHGNLRVCEDFDLVFSDAASGQEYSDDKSQIPSGSSVIIKRVPAGSGRLNTPPIAALENVRTNETNAAEASPPVNVGTHGFDDFGVDLSPVLRTTMCGSDLDAVVAKGKTNTEVPRFLKTPLVECRKIEASDLSEAFSSGSLDVGFEGDVSRKKLELDIKEHLKLEKLVGANPKALDDAKLPSELKCSLCHTFFKEAVMIPCCQHSFCLKCIHPVLVKKEKCPKCFSSKCRAEDLLPNISLRQAIERFINSGILLKSSDNAIDQYAPDGESGIHGNDVSDAVTIHQRGDLCYCSSATGRGSNQIVEEPVGGKLAALSHKLEQTDGENHGYSHPADFQRCPETLNADCQGENQLMHEAESTLKRKRAEWVDTEDRRFMETEKHRKVGHTCFLCGSPDHLVRACPAAMKLHPMHQSGNAMFLKYMPSYVPHCWNVSSFPRPFLNPYGSPGMVPFNAAMLPNTSFPHPTCIPSMVGGLGHMASYRGYGRLGGMPTQVEVHPGWHLYHPGVLQGPKKQQKLPNEKLSGHSFAEDDYTEDSLHERYHHNGAERSHDSKSRDKDEHVSFVKERFSQRSHWKHSKYSHHHHDKEMSSSEVEDVSYGSGRHSEDPQDEYFSYSKKYGGRTEQRGSDSIRSRSFKNCNDSTGIKRRNDKHDRRKSHSQSESSFEPSLSREQKTRRRRKDSSCGSRHSRRNIVSLNDDLSDERWQMVSGPDEDYKEDHHYYKRKRH</sequence>
<evidence type="ECO:0000259" key="9">
    <source>
        <dbReference type="PROSITE" id="PS50158"/>
    </source>
</evidence>
<keyword evidence="5" id="KW-0539">Nucleus</keyword>
<evidence type="ECO:0000256" key="2">
    <source>
        <dbReference type="ARBA" id="ARBA00022723"/>
    </source>
</evidence>
<dbReference type="GO" id="GO:0008270">
    <property type="term" value="F:zinc ion binding"/>
    <property type="evidence" value="ECO:0007669"/>
    <property type="project" value="UniProtKB-KW"/>
</dbReference>
<keyword evidence="2" id="KW-0479">Metal-binding</keyword>
<dbReference type="PANTHER" id="PTHR15439:SF11">
    <property type="entry name" value="E3 UBIQUITIN LIGASE PQT3-LIKE ISOFORM X1"/>
    <property type="match status" value="1"/>
</dbReference>
<dbReference type="GO" id="GO:0006397">
    <property type="term" value="P:mRNA processing"/>
    <property type="evidence" value="ECO:0007669"/>
    <property type="project" value="InterPro"/>
</dbReference>
<feature type="domain" description="DWNN" evidence="11">
    <location>
        <begin position="3"/>
        <end position="77"/>
    </location>
</feature>
<dbReference type="AlphaFoldDB" id="A0A9Q0FG29"/>
<dbReference type="GO" id="GO:0003676">
    <property type="term" value="F:nucleic acid binding"/>
    <property type="evidence" value="ECO:0007669"/>
    <property type="project" value="InterPro"/>
</dbReference>
<dbReference type="CDD" id="cd16620">
    <property type="entry name" value="vRING-HC-C4C4_RBBP6"/>
    <property type="match status" value="1"/>
</dbReference>
<evidence type="ECO:0000256" key="4">
    <source>
        <dbReference type="ARBA" id="ARBA00022833"/>
    </source>
</evidence>
<dbReference type="PROSITE" id="PS50841">
    <property type="entry name" value="DIX"/>
    <property type="match status" value="1"/>
</dbReference>
<evidence type="ECO:0000313" key="12">
    <source>
        <dbReference type="EMBL" id="KAJ4830838.1"/>
    </source>
</evidence>
<evidence type="ECO:0000256" key="5">
    <source>
        <dbReference type="ARBA" id="ARBA00023242"/>
    </source>
</evidence>
<dbReference type="GO" id="GO:0016567">
    <property type="term" value="P:protein ubiquitination"/>
    <property type="evidence" value="ECO:0007669"/>
    <property type="project" value="InterPro"/>
</dbReference>
<comment type="caution">
    <text evidence="12">The sequence shown here is derived from an EMBL/GenBank/DDBJ whole genome shotgun (WGS) entry which is preliminary data.</text>
</comment>
<dbReference type="PROSITE" id="PS00518">
    <property type="entry name" value="ZF_RING_1"/>
    <property type="match status" value="1"/>
</dbReference>
<dbReference type="InterPro" id="IPR013083">
    <property type="entry name" value="Znf_RING/FYVE/PHD"/>
</dbReference>
<dbReference type="Gene3D" id="3.30.40.10">
    <property type="entry name" value="Zinc/RING finger domain, C3HC4 (zinc finger)"/>
    <property type="match status" value="1"/>
</dbReference>
<dbReference type="Pfam" id="PF13923">
    <property type="entry name" value="zf-C3HC4_2"/>
    <property type="match status" value="1"/>
</dbReference>
<feature type="compositionally biased region" description="Basic and acidic residues" evidence="7">
    <location>
        <begin position="654"/>
        <end position="665"/>
    </location>
</feature>
<comment type="subcellular location">
    <subcellularLocation>
        <location evidence="1">Nucleus</location>
    </subcellularLocation>
</comment>
<dbReference type="GO" id="GO:0006511">
    <property type="term" value="P:ubiquitin-dependent protein catabolic process"/>
    <property type="evidence" value="ECO:0007669"/>
    <property type="project" value="TreeGrafter"/>
</dbReference>
<feature type="domain" description="DIX" evidence="10">
    <location>
        <begin position="1"/>
        <end position="80"/>
    </location>
</feature>
<dbReference type="Proteomes" id="UP001141552">
    <property type="component" value="Unassembled WGS sequence"/>
</dbReference>
<dbReference type="GO" id="GO:0061630">
    <property type="term" value="F:ubiquitin protein ligase activity"/>
    <property type="evidence" value="ECO:0007669"/>
    <property type="project" value="InterPro"/>
</dbReference>